<dbReference type="EMBL" id="CP003169">
    <property type="protein sequence ID" value="AEV73774.1"/>
    <property type="molecule type" value="Genomic_DNA"/>
</dbReference>
<reference evidence="1 2" key="1">
    <citation type="submission" date="2011-12" db="EMBL/GenBank/DDBJ databases">
        <title>Complete sequence of Mycobacterium rhodesiae NBB3.</title>
        <authorList>
            <consortium name="US DOE Joint Genome Institute"/>
            <person name="Lucas S."/>
            <person name="Han J."/>
            <person name="Lapidus A."/>
            <person name="Cheng J.-F."/>
            <person name="Goodwin L."/>
            <person name="Pitluck S."/>
            <person name="Peters L."/>
            <person name="Mikhailova N."/>
            <person name="Gu W."/>
            <person name="Detter J.C."/>
            <person name="Han C."/>
            <person name="Tapia R."/>
            <person name="Land M."/>
            <person name="Hauser L."/>
            <person name="Kyrpides N."/>
            <person name="Ivanova N."/>
            <person name="Pagani I."/>
            <person name="Mattes T."/>
            <person name="Holmes A."/>
            <person name="Rutledge P."/>
            <person name="Paulsen I."/>
            <person name="Coleman N."/>
            <person name="Woyke T."/>
        </authorList>
    </citation>
    <scope>NUCLEOTIDE SEQUENCE [LARGE SCALE GENOMIC DNA]</scope>
    <source>
        <strain evidence="1 2">NBB3</strain>
    </source>
</reference>
<evidence type="ECO:0000313" key="1">
    <source>
        <dbReference type="EMBL" id="AEV73774.1"/>
    </source>
</evidence>
<dbReference type="eggNOG" id="COG0778">
    <property type="taxonomic scope" value="Bacteria"/>
</dbReference>
<dbReference type="RefSeq" id="WP_014211530.1">
    <property type="nucleotide sequence ID" value="NC_016604.1"/>
</dbReference>
<dbReference type="KEGG" id="mrh:MycrhN_3248"/>
<dbReference type="STRING" id="710685.MycrhN_3248"/>
<dbReference type="PANTHER" id="PTHR23026">
    <property type="entry name" value="NADPH NITROREDUCTASE"/>
    <property type="match status" value="1"/>
</dbReference>
<dbReference type="PATRIC" id="fig|710685.3.peg.3257"/>
<evidence type="ECO:0000313" key="2">
    <source>
        <dbReference type="Proteomes" id="UP000005442"/>
    </source>
</evidence>
<name>G8RNS3_MYCRN</name>
<dbReference type="HOGENOM" id="CLU_051479_1_0_11"/>
<accession>G8RNS3</accession>
<keyword evidence="2" id="KW-1185">Reference proteome</keyword>
<dbReference type="Gene3D" id="3.40.109.10">
    <property type="entry name" value="NADH Oxidase"/>
    <property type="match status" value="2"/>
</dbReference>
<sequence>MADTGTARAAISAEEIAAAVELACRAPSLHNSQPWQWIFENGSLRLRADHTRVGRHTDSTGREVILSCGAVLDHLVIAAADAGWQATVERYPDAHDPDHLASITFQPSASVDEHQRALAKAISRRRTDRLAFAEPEPWAPLENQLRRVLHGTVAHLDVIDDSGRPALASASRKSEENRQNDTSYRYELLWWTGHSRTTDGVPPSTLPSSAEASHVDVARDFPAYVSGDRRPQIDRDHSKILVMSTYDDSRENTLRCGEALSRVLLECTAMGFATCTLTHMIELHASREIVRRLSGRRAEPQVLVRVGRAAEGGPPSVRTPRRPMTDILHIL</sequence>
<dbReference type="AlphaFoldDB" id="G8RNS3"/>
<dbReference type="OrthoDB" id="8156917at2"/>
<dbReference type="Proteomes" id="UP000005442">
    <property type="component" value="Chromosome"/>
</dbReference>
<dbReference type="InterPro" id="IPR050627">
    <property type="entry name" value="Nitroreductase/BluB"/>
</dbReference>
<dbReference type="GO" id="GO:0016491">
    <property type="term" value="F:oxidoreductase activity"/>
    <property type="evidence" value="ECO:0007669"/>
    <property type="project" value="InterPro"/>
</dbReference>
<evidence type="ECO:0008006" key="3">
    <source>
        <dbReference type="Google" id="ProtNLM"/>
    </source>
</evidence>
<dbReference type="NCBIfam" id="NF047509">
    <property type="entry name" value="Rv3131_FMN_oxido"/>
    <property type="match status" value="1"/>
</dbReference>
<dbReference type="InterPro" id="IPR000415">
    <property type="entry name" value="Nitroreductase-like"/>
</dbReference>
<proteinExistence type="predicted"/>
<gene>
    <name evidence="1" type="ordered locus">MycrhN_3248</name>
</gene>
<dbReference type="SUPFAM" id="SSF55469">
    <property type="entry name" value="FMN-dependent nitroreductase-like"/>
    <property type="match status" value="2"/>
</dbReference>
<organism evidence="1 2">
    <name type="scientific">Mycolicibacterium rhodesiae (strain NBB3)</name>
    <name type="common">Mycobacterium rhodesiae</name>
    <dbReference type="NCBI Taxonomy" id="710685"/>
    <lineage>
        <taxon>Bacteria</taxon>
        <taxon>Bacillati</taxon>
        <taxon>Actinomycetota</taxon>
        <taxon>Actinomycetes</taxon>
        <taxon>Mycobacteriales</taxon>
        <taxon>Mycobacteriaceae</taxon>
        <taxon>Mycolicibacterium</taxon>
    </lineage>
</organism>
<protein>
    <recommendedName>
        <fullName evidence="3">NAD(P)H nitroreductase</fullName>
    </recommendedName>
</protein>
<dbReference type="PANTHER" id="PTHR23026:SF123">
    <property type="entry name" value="NAD(P)H NITROREDUCTASE RV3131-RELATED"/>
    <property type="match status" value="1"/>
</dbReference>